<reference evidence="1" key="2">
    <citation type="journal article" date="2022" name="New Phytol.">
        <title>Evolutionary transition to the ectomycorrhizal habit in the genomes of a hyperdiverse lineage of mushroom-forming fungi.</title>
        <authorList>
            <person name="Looney B."/>
            <person name="Miyauchi S."/>
            <person name="Morin E."/>
            <person name="Drula E."/>
            <person name="Courty P.E."/>
            <person name="Kohler A."/>
            <person name="Kuo A."/>
            <person name="LaButti K."/>
            <person name="Pangilinan J."/>
            <person name="Lipzen A."/>
            <person name="Riley R."/>
            <person name="Andreopoulos W."/>
            <person name="He G."/>
            <person name="Johnson J."/>
            <person name="Nolan M."/>
            <person name="Tritt A."/>
            <person name="Barry K.W."/>
            <person name="Grigoriev I.V."/>
            <person name="Nagy L.G."/>
            <person name="Hibbett D."/>
            <person name="Henrissat B."/>
            <person name="Matheny P.B."/>
            <person name="Labbe J."/>
            <person name="Martin F.M."/>
        </authorList>
    </citation>
    <scope>NUCLEOTIDE SEQUENCE</scope>
    <source>
        <strain evidence="1">FP105234-sp</strain>
    </source>
</reference>
<protein>
    <submittedName>
        <fullName evidence="1">Uncharacterized protein</fullName>
    </submittedName>
</protein>
<dbReference type="Proteomes" id="UP000814033">
    <property type="component" value="Unassembled WGS sequence"/>
</dbReference>
<proteinExistence type="predicted"/>
<gene>
    <name evidence="1" type="ORF">FA95DRAFT_849563</name>
</gene>
<reference evidence="1" key="1">
    <citation type="submission" date="2021-02" db="EMBL/GenBank/DDBJ databases">
        <authorList>
            <consortium name="DOE Joint Genome Institute"/>
            <person name="Ahrendt S."/>
            <person name="Looney B.P."/>
            <person name="Miyauchi S."/>
            <person name="Morin E."/>
            <person name="Drula E."/>
            <person name="Courty P.E."/>
            <person name="Chicoki N."/>
            <person name="Fauchery L."/>
            <person name="Kohler A."/>
            <person name="Kuo A."/>
            <person name="Labutti K."/>
            <person name="Pangilinan J."/>
            <person name="Lipzen A."/>
            <person name="Riley R."/>
            <person name="Andreopoulos W."/>
            <person name="He G."/>
            <person name="Johnson J."/>
            <person name="Barry K.W."/>
            <person name="Grigoriev I.V."/>
            <person name="Nagy L."/>
            <person name="Hibbett D."/>
            <person name="Henrissat B."/>
            <person name="Matheny P.B."/>
            <person name="Labbe J."/>
            <person name="Martin F."/>
        </authorList>
    </citation>
    <scope>NUCLEOTIDE SEQUENCE</scope>
    <source>
        <strain evidence="1">FP105234-sp</strain>
    </source>
</reference>
<evidence type="ECO:0000313" key="1">
    <source>
        <dbReference type="EMBL" id="KAI0049653.1"/>
    </source>
</evidence>
<comment type="caution">
    <text evidence="1">The sequence shown here is derived from an EMBL/GenBank/DDBJ whole genome shotgun (WGS) entry which is preliminary data.</text>
</comment>
<evidence type="ECO:0000313" key="2">
    <source>
        <dbReference type="Proteomes" id="UP000814033"/>
    </source>
</evidence>
<dbReference type="EMBL" id="MU275871">
    <property type="protein sequence ID" value="KAI0049653.1"/>
    <property type="molecule type" value="Genomic_DNA"/>
</dbReference>
<name>A0ACB8S0K7_9AGAM</name>
<accession>A0ACB8S0K7</accession>
<sequence>MSRTSTNPPSPNAGDPVAEDGYRDDEEDEEEVFVYPGFTEGAGQEKASAVPTLSSEAHSIPAPQFHHPQASPAGRDAPPALVPHASTEAAVHPESTANSTPSLAEPSPAQLEALYAAASSGDLPLLKRTIQNAAQSTNVEPFSLVNGASSRTGLTALHAASSRGYLNTVNRRKLWGHS</sequence>
<keyword evidence="2" id="KW-1185">Reference proteome</keyword>
<organism evidence="1 2">
    <name type="scientific">Auriscalpium vulgare</name>
    <dbReference type="NCBI Taxonomy" id="40419"/>
    <lineage>
        <taxon>Eukaryota</taxon>
        <taxon>Fungi</taxon>
        <taxon>Dikarya</taxon>
        <taxon>Basidiomycota</taxon>
        <taxon>Agaricomycotina</taxon>
        <taxon>Agaricomycetes</taxon>
        <taxon>Russulales</taxon>
        <taxon>Auriscalpiaceae</taxon>
        <taxon>Auriscalpium</taxon>
    </lineage>
</organism>